<sequence length="30" mass="3287">MMRVKLVIISSAAGRKVSAVSVSRVWIDKV</sequence>
<evidence type="ECO:0000313" key="1">
    <source>
        <dbReference type="EMBL" id="KFB70718.1"/>
    </source>
</evidence>
<comment type="caution">
    <text evidence="1">The sequence shown here is derived from an EMBL/GenBank/DDBJ whole genome shotgun (WGS) entry which is preliminary data.</text>
</comment>
<dbReference type="EMBL" id="JDVG02000658">
    <property type="protein sequence ID" value="KFB70718.1"/>
    <property type="molecule type" value="Genomic_DNA"/>
</dbReference>
<proteinExistence type="predicted"/>
<dbReference type="Proteomes" id="UP000020077">
    <property type="component" value="Unassembled WGS sequence"/>
</dbReference>
<dbReference type="AlphaFoldDB" id="A0A080LRE1"/>
<organism evidence="1 2">
    <name type="scientific">Candidatus Accumulibacter phosphatis</name>
    <dbReference type="NCBI Taxonomy" id="327160"/>
    <lineage>
        <taxon>Bacteria</taxon>
        <taxon>Pseudomonadati</taxon>
        <taxon>Pseudomonadota</taxon>
        <taxon>Betaproteobacteria</taxon>
        <taxon>Candidatus Accumulibacter</taxon>
    </lineage>
</organism>
<name>A0A080LRE1_9PROT</name>
<evidence type="ECO:0000313" key="2">
    <source>
        <dbReference type="Proteomes" id="UP000020077"/>
    </source>
</evidence>
<gene>
    <name evidence="1" type="ORF">AW09_004165</name>
</gene>
<reference evidence="1 2" key="1">
    <citation type="submission" date="2014-02" db="EMBL/GenBank/DDBJ databases">
        <title>Expanding our view of genomic diversity in Candidatus Accumulibacter clades.</title>
        <authorList>
            <person name="Skennerton C.T."/>
            <person name="Barr J.J."/>
            <person name="Slater F.R."/>
            <person name="Bond P.L."/>
            <person name="Tyson G.W."/>
        </authorList>
    </citation>
    <scope>NUCLEOTIDE SEQUENCE [LARGE SCALE GENOMIC DNA]</scope>
    <source>
        <strain evidence="2">BA-91</strain>
    </source>
</reference>
<protein>
    <submittedName>
        <fullName evidence="1">Uncharacterized protein</fullName>
    </submittedName>
</protein>
<accession>A0A080LRE1</accession>